<evidence type="ECO:0000313" key="2">
    <source>
        <dbReference type="Proteomes" id="UP001307889"/>
    </source>
</evidence>
<organism evidence="1 2">
    <name type="scientific">Nesidiocoris tenuis</name>
    <dbReference type="NCBI Taxonomy" id="355587"/>
    <lineage>
        <taxon>Eukaryota</taxon>
        <taxon>Metazoa</taxon>
        <taxon>Ecdysozoa</taxon>
        <taxon>Arthropoda</taxon>
        <taxon>Hexapoda</taxon>
        <taxon>Insecta</taxon>
        <taxon>Pterygota</taxon>
        <taxon>Neoptera</taxon>
        <taxon>Paraneoptera</taxon>
        <taxon>Hemiptera</taxon>
        <taxon>Heteroptera</taxon>
        <taxon>Panheteroptera</taxon>
        <taxon>Cimicomorpha</taxon>
        <taxon>Miridae</taxon>
        <taxon>Dicyphina</taxon>
        <taxon>Nesidiocoris</taxon>
    </lineage>
</organism>
<sequence>MDLYRVNTRLDRVDLGPYRVNAGLYRVNTRLDRVEMGLYRVNAGLYRVDMGLFELQGHSRSDLFQIVPENRISASHVENKLLFPLILIK</sequence>
<protein>
    <recommendedName>
        <fullName evidence="3">Malectin domain-containing protein</fullName>
    </recommendedName>
</protein>
<accession>A0ABN7BG75</accession>
<gene>
    <name evidence="1" type="ORF">NTJ_14955</name>
</gene>
<name>A0ABN7BG75_9HEMI</name>
<keyword evidence="2" id="KW-1185">Reference proteome</keyword>
<proteinExistence type="predicted"/>
<dbReference type="EMBL" id="AP028921">
    <property type="protein sequence ID" value="BET02137.1"/>
    <property type="molecule type" value="Genomic_DNA"/>
</dbReference>
<reference evidence="1 2" key="1">
    <citation type="submission" date="2023-09" db="EMBL/GenBank/DDBJ databases">
        <title>Nesidiocoris tenuis whole genome shotgun sequence.</title>
        <authorList>
            <person name="Shibata T."/>
            <person name="Shimoda M."/>
            <person name="Kobayashi T."/>
            <person name="Uehara T."/>
        </authorList>
    </citation>
    <scope>NUCLEOTIDE SEQUENCE [LARGE SCALE GENOMIC DNA]</scope>
    <source>
        <strain evidence="1 2">Japan</strain>
    </source>
</reference>
<evidence type="ECO:0008006" key="3">
    <source>
        <dbReference type="Google" id="ProtNLM"/>
    </source>
</evidence>
<dbReference type="Proteomes" id="UP001307889">
    <property type="component" value="Chromosome 13"/>
</dbReference>
<evidence type="ECO:0000313" key="1">
    <source>
        <dbReference type="EMBL" id="BET02137.1"/>
    </source>
</evidence>